<proteinExistence type="predicted"/>
<name>A0ABS1T073_9GAMM</name>
<accession>A0ABS1T073</accession>
<keyword evidence="2" id="KW-1185">Reference proteome</keyword>
<evidence type="ECO:0000313" key="2">
    <source>
        <dbReference type="Proteomes" id="UP000604898"/>
    </source>
</evidence>
<evidence type="ECO:0008006" key="3">
    <source>
        <dbReference type="Google" id="ProtNLM"/>
    </source>
</evidence>
<gene>
    <name evidence="1" type="ORF">JMA39_08765</name>
</gene>
<sequence length="403" mass="45492">MARSETVISVFVASPGDVADERSALETIISELNRTWSKTLNLRLELIRWETDIHPSFGAYPQDVINKQVADDYDVFIALFWSKVGTPTAVAESGTIEEFQRAYEKHKASPNSIDIMVYFKDQAIPPSKMDFEQLQKLQSLKKQLGEKGGLYWDFESTEDFENMVRGHLSRVAQAWSQKLISSEKNNEPNLENKLIVVDEAHEDEDEYGLFDYVEIYEDRLSDMNSAFELMSDATVKIGSQFNKRMLDISNLPKLEDGSYAQADTRKIIKLTSDDLTRYSEILEPQVSIATSSRTEAFDALSKGISISIELNHDHEAVEDLKSNLTGLLSSATSAQDGLIGFRESVLNLPKLTLQLNKAKRVAIKSLDRVLAEIRKTIRSTEDVLDTIYKIELAKCNDTLENVS</sequence>
<comment type="caution">
    <text evidence="1">The sequence shown here is derived from an EMBL/GenBank/DDBJ whole genome shotgun (WGS) entry which is preliminary data.</text>
</comment>
<evidence type="ECO:0000313" key="1">
    <source>
        <dbReference type="EMBL" id="MBL4913232.1"/>
    </source>
</evidence>
<dbReference type="Proteomes" id="UP000604898">
    <property type="component" value="Unassembled WGS sequence"/>
</dbReference>
<dbReference type="EMBL" id="JAESVD010000004">
    <property type="protein sequence ID" value="MBL4913232.1"/>
    <property type="molecule type" value="Genomic_DNA"/>
</dbReference>
<protein>
    <recommendedName>
        <fullName evidence="3">DUF4062 domain-containing protein</fullName>
    </recommendedName>
</protein>
<dbReference type="RefSeq" id="WP_202721504.1">
    <property type="nucleotide sequence ID" value="NZ_BPEX01000003.1"/>
</dbReference>
<organism evidence="1 2">
    <name type="scientific">Shewanella schlegeliana</name>
    <dbReference type="NCBI Taxonomy" id="190308"/>
    <lineage>
        <taxon>Bacteria</taxon>
        <taxon>Pseudomonadati</taxon>
        <taxon>Pseudomonadota</taxon>
        <taxon>Gammaproteobacteria</taxon>
        <taxon>Alteromonadales</taxon>
        <taxon>Shewanellaceae</taxon>
        <taxon>Shewanella</taxon>
    </lineage>
</organism>
<reference evidence="1 2" key="1">
    <citation type="submission" date="2021-01" db="EMBL/GenBank/DDBJ databases">
        <title>Genome sequence of Shewanella schlegeliana JCM 11561.</title>
        <authorList>
            <person name="Zhang H."/>
            <person name="Li C."/>
        </authorList>
    </citation>
    <scope>NUCLEOTIDE SEQUENCE [LARGE SCALE GENOMIC DNA]</scope>
    <source>
        <strain evidence="1 2">JCM 11561</strain>
    </source>
</reference>